<dbReference type="PROSITE" id="PS00105">
    <property type="entry name" value="AA_TRANSFER_CLASS_1"/>
    <property type="match status" value="1"/>
</dbReference>
<dbReference type="Gene3D" id="3.90.1150.10">
    <property type="entry name" value="Aspartate Aminotransferase, domain 1"/>
    <property type="match status" value="1"/>
</dbReference>
<dbReference type="CDD" id="cd00609">
    <property type="entry name" value="AAT_like"/>
    <property type="match status" value="1"/>
</dbReference>
<organism evidence="12 13">
    <name type="scientific">Nostoc minutum NIES-26</name>
    <dbReference type="NCBI Taxonomy" id="1844469"/>
    <lineage>
        <taxon>Bacteria</taxon>
        <taxon>Bacillati</taxon>
        <taxon>Cyanobacteriota</taxon>
        <taxon>Cyanophyceae</taxon>
        <taxon>Nostocales</taxon>
        <taxon>Nostocaceae</taxon>
        <taxon>Nostoc</taxon>
    </lineage>
</organism>
<dbReference type="InterPro" id="IPR004838">
    <property type="entry name" value="NHTrfase_class1_PyrdxlP-BS"/>
</dbReference>
<reference evidence="12" key="1">
    <citation type="submission" date="2016-04" db="EMBL/GenBank/DDBJ databases">
        <authorList>
            <person name="Tabuchi Yagui T.R."/>
        </authorList>
    </citation>
    <scope>NUCLEOTIDE SEQUENCE [LARGE SCALE GENOMIC DNA]</scope>
    <source>
        <strain evidence="12">NIES-26</strain>
    </source>
</reference>
<evidence type="ECO:0000256" key="10">
    <source>
        <dbReference type="SAM" id="MobiDB-lite"/>
    </source>
</evidence>
<dbReference type="InterPro" id="IPR015421">
    <property type="entry name" value="PyrdxlP-dep_Trfase_major"/>
</dbReference>
<accession>A0A367RXX2</accession>
<feature type="compositionally biased region" description="Basic and acidic residues" evidence="10">
    <location>
        <begin position="130"/>
        <end position="146"/>
    </location>
</feature>
<evidence type="ECO:0000256" key="9">
    <source>
        <dbReference type="ARBA" id="ARBA00048531"/>
    </source>
</evidence>
<dbReference type="PANTHER" id="PTHR42885:SF1">
    <property type="entry name" value="THREONINE-PHOSPHATE DECARBOXYLASE"/>
    <property type="match status" value="1"/>
</dbReference>
<feature type="domain" description="Aminotransferase class I/classII large" evidence="11">
    <location>
        <begin position="24"/>
        <end position="376"/>
    </location>
</feature>
<dbReference type="NCBIfam" id="TIGR01140">
    <property type="entry name" value="L_thr_O3P_dcar"/>
    <property type="match status" value="1"/>
</dbReference>
<dbReference type="GO" id="GO:0030170">
    <property type="term" value="F:pyridoxal phosphate binding"/>
    <property type="evidence" value="ECO:0007669"/>
    <property type="project" value="InterPro"/>
</dbReference>
<dbReference type="InterPro" id="IPR004839">
    <property type="entry name" value="Aminotransferase_I/II_large"/>
</dbReference>
<dbReference type="SUPFAM" id="SSF53383">
    <property type="entry name" value="PLP-dependent transferases"/>
    <property type="match status" value="1"/>
</dbReference>
<dbReference type="Pfam" id="PF00155">
    <property type="entry name" value="Aminotran_1_2"/>
    <property type="match status" value="1"/>
</dbReference>
<comment type="cofactor">
    <cofactor evidence="1">
        <name>pyridoxal 5'-phosphate</name>
        <dbReference type="ChEBI" id="CHEBI:597326"/>
    </cofactor>
</comment>
<dbReference type="Gene3D" id="3.40.640.10">
    <property type="entry name" value="Type I PLP-dependent aspartate aminotransferase-like (Major domain)"/>
    <property type="match status" value="1"/>
</dbReference>
<evidence type="ECO:0000256" key="7">
    <source>
        <dbReference type="ARBA" id="ARBA00023239"/>
    </source>
</evidence>
<dbReference type="GO" id="GO:0048472">
    <property type="term" value="F:threonine-phosphate decarboxylase activity"/>
    <property type="evidence" value="ECO:0007669"/>
    <property type="project" value="UniProtKB-EC"/>
</dbReference>
<feature type="compositionally biased region" description="Low complexity" evidence="10">
    <location>
        <begin position="148"/>
        <end position="165"/>
    </location>
</feature>
<dbReference type="InterPro" id="IPR005860">
    <property type="entry name" value="CobD"/>
</dbReference>
<evidence type="ECO:0000256" key="4">
    <source>
        <dbReference type="ARBA" id="ARBA00012285"/>
    </source>
</evidence>
<sequence>MQQPAHGGNLAWAAALAGCPPEAILDFSASISPLGPPNSAIAAIQSQIGNLKHYPDPDYSELRLALSHFHQVPPEWILPGNGSAELLTLAGKELAKLAATTLITPAFGDYYRTLAAYNVKVLEFPLDLRGQGDKEDMGTRGQEGQRRQGGTIEENSPLPLCSSSPLLPKPEKSGLLLNNPHNPTGKLFSREAILPYLEQFALLVVDEAFMDFLHPDEEQSLIPVVQKYANLVVLRSLTKFYSLPGLRLGYAIAHPDRLAIWQLWRDPWPVNTLAAAAAVAALQDREFQEQTWKWLPPARNQLFAGLAAIPGLQPQESAANFLLVESQQSSSQLQQQLLQHHQILIRDCLSFKELGDRFFRVAVRSESDNQRLIQVLRSHCVAEVPSVVASGAAEC</sequence>
<evidence type="ECO:0000256" key="2">
    <source>
        <dbReference type="ARBA" id="ARBA00003444"/>
    </source>
</evidence>
<dbReference type="GO" id="GO:0009236">
    <property type="term" value="P:cobalamin biosynthetic process"/>
    <property type="evidence" value="ECO:0007669"/>
    <property type="project" value="UniProtKB-UniPathway"/>
</dbReference>
<dbReference type="PANTHER" id="PTHR42885">
    <property type="entry name" value="HISTIDINOL-PHOSPHATE AMINOTRANSFERASE-RELATED"/>
    <property type="match status" value="1"/>
</dbReference>
<keyword evidence="5" id="KW-0169">Cobalamin biosynthesis</keyword>
<proteinExistence type="predicted"/>
<dbReference type="UniPathway" id="UPA00148"/>
<feature type="region of interest" description="Disordered" evidence="10">
    <location>
        <begin position="130"/>
        <end position="165"/>
    </location>
</feature>
<name>A0A367RXX2_9NOSO</name>
<keyword evidence="6" id="KW-0663">Pyridoxal phosphate</keyword>
<keyword evidence="7" id="KW-0456">Lyase</keyword>
<comment type="catalytic activity">
    <reaction evidence="9">
        <text>O-phospho-L-threonine + H(+) = (R)-1-aminopropan-2-yl phosphate + CO2</text>
        <dbReference type="Rhea" id="RHEA:11492"/>
        <dbReference type="ChEBI" id="CHEBI:15378"/>
        <dbReference type="ChEBI" id="CHEBI:16526"/>
        <dbReference type="ChEBI" id="CHEBI:58563"/>
        <dbReference type="ChEBI" id="CHEBI:58675"/>
        <dbReference type="EC" id="4.1.1.81"/>
    </reaction>
</comment>
<evidence type="ECO:0000256" key="6">
    <source>
        <dbReference type="ARBA" id="ARBA00022898"/>
    </source>
</evidence>
<dbReference type="Proteomes" id="UP000252107">
    <property type="component" value="Unassembled WGS sequence"/>
</dbReference>
<dbReference type="EMBL" id="LXQD01000043">
    <property type="protein sequence ID" value="RCJ40681.1"/>
    <property type="molecule type" value="Genomic_DNA"/>
</dbReference>
<dbReference type="EC" id="4.1.1.81" evidence="4"/>
<dbReference type="AlphaFoldDB" id="A0A367RXX2"/>
<evidence type="ECO:0000256" key="5">
    <source>
        <dbReference type="ARBA" id="ARBA00022573"/>
    </source>
</evidence>
<comment type="caution">
    <text evidence="12">The sequence shown here is derived from an EMBL/GenBank/DDBJ whole genome shotgun (WGS) entry which is preliminary data.</text>
</comment>
<evidence type="ECO:0000256" key="1">
    <source>
        <dbReference type="ARBA" id="ARBA00001933"/>
    </source>
</evidence>
<evidence type="ECO:0000313" key="13">
    <source>
        <dbReference type="Proteomes" id="UP000252107"/>
    </source>
</evidence>
<evidence type="ECO:0000256" key="3">
    <source>
        <dbReference type="ARBA" id="ARBA00004953"/>
    </source>
</evidence>
<gene>
    <name evidence="12" type="ORF">A6770_09685</name>
</gene>
<dbReference type="InterPro" id="IPR015424">
    <property type="entry name" value="PyrdxlP-dep_Trfase"/>
</dbReference>
<dbReference type="InterPro" id="IPR015422">
    <property type="entry name" value="PyrdxlP-dep_Trfase_small"/>
</dbReference>
<evidence type="ECO:0000256" key="8">
    <source>
        <dbReference type="ARBA" id="ARBA00029996"/>
    </source>
</evidence>
<keyword evidence="13" id="KW-1185">Reference proteome</keyword>
<evidence type="ECO:0000259" key="11">
    <source>
        <dbReference type="Pfam" id="PF00155"/>
    </source>
</evidence>
<evidence type="ECO:0000313" key="12">
    <source>
        <dbReference type="EMBL" id="RCJ40681.1"/>
    </source>
</evidence>
<comment type="function">
    <text evidence="2">Decarboxylates L-threonine-O-3-phosphate to yield (R)-1-amino-2-propanol O-2-phosphate, the precursor for the linkage between the nucleotide loop and the corrin ring in cobalamin.</text>
</comment>
<protein>
    <recommendedName>
        <fullName evidence="4">threonine-phosphate decarboxylase</fullName>
        <ecNumber evidence="4">4.1.1.81</ecNumber>
    </recommendedName>
    <alternativeName>
        <fullName evidence="8">L-threonine-O-3-phosphate decarboxylase</fullName>
    </alternativeName>
</protein>
<comment type="pathway">
    <text evidence="3">Cofactor biosynthesis; adenosylcobalamin biosynthesis.</text>
</comment>